<evidence type="ECO:0000313" key="4">
    <source>
        <dbReference type="Proteomes" id="UP000267096"/>
    </source>
</evidence>
<sequence>MDKYKKGDRRGLIAETRKRDHDKRERHKHDRSDNDRADRYSRSDRDRRWSSHRDYRNRDEIRTPLFKVPNSPSQVGWDDEDFRNSRSSSRKYRSTWDMPTPSSTSGDMTSSDRSAWSIWQSERNRERNRKNRRHKRLDFFVL</sequence>
<keyword evidence="4" id="KW-1185">Reference proteome</keyword>
<dbReference type="EMBL" id="UYRR01018032">
    <property type="protein sequence ID" value="VDK29220.1"/>
    <property type="molecule type" value="Genomic_DNA"/>
</dbReference>
<feature type="region of interest" description="Disordered" evidence="1">
    <location>
        <begin position="1"/>
        <end position="131"/>
    </location>
</feature>
<evidence type="ECO:0000313" key="5">
    <source>
        <dbReference type="WBParaSite" id="ASIM_0000539201-mRNA-1"/>
    </source>
</evidence>
<dbReference type="Proteomes" id="UP000267096">
    <property type="component" value="Unassembled WGS sequence"/>
</dbReference>
<evidence type="ECO:0000313" key="2">
    <source>
        <dbReference type="EMBL" id="VDK25140.1"/>
    </source>
</evidence>
<feature type="compositionally biased region" description="Polar residues" evidence="1">
    <location>
        <begin position="100"/>
        <end position="121"/>
    </location>
</feature>
<gene>
    <name evidence="2" type="ORF">ASIM_LOCUS5191</name>
    <name evidence="3" type="ORF">ASIM_LOCUS7449</name>
</gene>
<reference evidence="2 4" key="2">
    <citation type="submission" date="2018-11" db="EMBL/GenBank/DDBJ databases">
        <authorList>
            <consortium name="Pathogen Informatics"/>
        </authorList>
    </citation>
    <scope>NUCLEOTIDE SEQUENCE [LARGE SCALE GENOMIC DNA]</scope>
</reference>
<dbReference type="WBParaSite" id="ASIM_0000768301-mRNA-1">
    <property type="protein sequence ID" value="ASIM_0000768301-mRNA-1"/>
    <property type="gene ID" value="ASIM_0000768301"/>
</dbReference>
<protein>
    <submittedName>
        <fullName evidence="5 6">Arginine/serine-rich coiled-coil protein 2</fullName>
    </submittedName>
</protein>
<reference evidence="5 6" key="1">
    <citation type="submission" date="2017-02" db="UniProtKB">
        <authorList>
            <consortium name="WormBaseParasite"/>
        </authorList>
    </citation>
    <scope>IDENTIFICATION</scope>
</reference>
<organism evidence="6">
    <name type="scientific">Anisakis simplex</name>
    <name type="common">Herring worm</name>
    <dbReference type="NCBI Taxonomy" id="6269"/>
    <lineage>
        <taxon>Eukaryota</taxon>
        <taxon>Metazoa</taxon>
        <taxon>Ecdysozoa</taxon>
        <taxon>Nematoda</taxon>
        <taxon>Chromadorea</taxon>
        <taxon>Rhabditida</taxon>
        <taxon>Spirurina</taxon>
        <taxon>Ascaridomorpha</taxon>
        <taxon>Ascaridoidea</taxon>
        <taxon>Anisakidae</taxon>
        <taxon>Anisakis</taxon>
        <taxon>Anisakis simplex complex</taxon>
    </lineage>
</organism>
<dbReference type="WBParaSite" id="ASIM_0000539201-mRNA-1">
    <property type="protein sequence ID" value="ASIM_0000539201-mRNA-1"/>
    <property type="gene ID" value="ASIM_0000539201"/>
</dbReference>
<dbReference type="AlphaFoldDB" id="A0A0M3JJ66"/>
<feature type="compositionally biased region" description="Basic and acidic residues" evidence="1">
    <location>
        <begin position="1"/>
        <end position="23"/>
    </location>
</feature>
<accession>A0A0M3JJ66</accession>
<evidence type="ECO:0000313" key="6">
    <source>
        <dbReference type="WBParaSite" id="ASIM_0000768301-mRNA-1"/>
    </source>
</evidence>
<feature type="compositionally biased region" description="Basic and acidic residues" evidence="1">
    <location>
        <begin position="30"/>
        <end position="62"/>
    </location>
</feature>
<proteinExistence type="predicted"/>
<name>A0A0M3JJ66_ANISI</name>
<dbReference type="EMBL" id="UYRR01009873">
    <property type="protein sequence ID" value="VDK25140.1"/>
    <property type="molecule type" value="Genomic_DNA"/>
</dbReference>
<evidence type="ECO:0000313" key="3">
    <source>
        <dbReference type="EMBL" id="VDK29220.1"/>
    </source>
</evidence>
<evidence type="ECO:0000256" key="1">
    <source>
        <dbReference type="SAM" id="MobiDB-lite"/>
    </source>
</evidence>